<dbReference type="Proteomes" id="UP000006753">
    <property type="component" value="Unassembled WGS sequence"/>
</dbReference>
<dbReference type="InParanoid" id="K1WVC5"/>
<dbReference type="EMBL" id="JH921455">
    <property type="protein sequence ID" value="EKD12603.1"/>
    <property type="molecule type" value="Genomic_DNA"/>
</dbReference>
<evidence type="ECO:0000313" key="2">
    <source>
        <dbReference type="Proteomes" id="UP000006753"/>
    </source>
</evidence>
<organism evidence="1 2">
    <name type="scientific">Marssonina brunnea f. sp. multigermtubi (strain MB_m1)</name>
    <name type="common">Marssonina leaf spot fungus</name>
    <dbReference type="NCBI Taxonomy" id="1072389"/>
    <lineage>
        <taxon>Eukaryota</taxon>
        <taxon>Fungi</taxon>
        <taxon>Dikarya</taxon>
        <taxon>Ascomycota</taxon>
        <taxon>Pezizomycotina</taxon>
        <taxon>Leotiomycetes</taxon>
        <taxon>Helotiales</taxon>
        <taxon>Drepanopezizaceae</taxon>
        <taxon>Drepanopeziza</taxon>
    </lineage>
</organism>
<reference evidence="1 2" key="1">
    <citation type="journal article" date="2012" name="BMC Genomics">
        <title>Sequencing the genome of Marssonina brunnea reveals fungus-poplar co-evolution.</title>
        <authorList>
            <person name="Zhu S."/>
            <person name="Cao Y.-Z."/>
            <person name="Jiang C."/>
            <person name="Tan B.-Y."/>
            <person name="Wang Z."/>
            <person name="Feng S."/>
            <person name="Zhang L."/>
            <person name="Su X.-H."/>
            <person name="Brejova B."/>
            <person name="Vinar T."/>
            <person name="Xu M."/>
            <person name="Wang M.-X."/>
            <person name="Zhang S.-G."/>
            <person name="Huang M.-R."/>
            <person name="Wu R."/>
            <person name="Zhou Y."/>
        </authorList>
    </citation>
    <scope>NUCLEOTIDE SEQUENCE [LARGE SCALE GENOMIC DNA]</scope>
    <source>
        <strain evidence="1 2">MB_m1</strain>
    </source>
</reference>
<proteinExistence type="predicted"/>
<dbReference type="AlphaFoldDB" id="K1WVC5"/>
<accession>K1WVC5</accession>
<name>K1WVC5_MARBU</name>
<gene>
    <name evidence="1" type="ORF">MBM_09172</name>
</gene>
<protein>
    <submittedName>
        <fullName evidence="1">Uncharacterized protein</fullName>
    </submittedName>
</protein>
<evidence type="ECO:0000313" key="1">
    <source>
        <dbReference type="EMBL" id="EKD12603.1"/>
    </source>
</evidence>
<sequence length="286" mass="31611">MTSSTQKDFGLSGDTTRKLTENEVKRIQALLPFVNAPNYLERAFKDYGIVTDSEKKQCLTNTYSDSTYPSPSHRASITATTNGGNAKAFPDSYARVFNTKATIAPVKTRARNAASRVTLYSLKNALLTKAKVQSTYNQLKITFAKLIEINKPEPAYTAILNRNASRPEDLRNLPVTLLKALKVALKLKAKPSKTAKSYERLSKVISSLRIDYEATRIKLLKRRDLLRNLTLSKTIAFFAAPSTFKRSSSEATVSVAEASEDCLIISSKLIPRATDDPVKDGPASRL</sequence>
<dbReference type="HOGENOM" id="CLU_973422_0_0_1"/>
<keyword evidence="2" id="KW-1185">Reference proteome</keyword>
<dbReference type="KEGG" id="mbe:MBM_09172"/>